<organism evidence="1 2">
    <name type="scientific">Ahniella affigens</name>
    <dbReference type="NCBI Taxonomy" id="2021234"/>
    <lineage>
        <taxon>Bacteria</taxon>
        <taxon>Pseudomonadati</taxon>
        <taxon>Pseudomonadota</taxon>
        <taxon>Gammaproteobacteria</taxon>
        <taxon>Lysobacterales</taxon>
        <taxon>Rhodanobacteraceae</taxon>
        <taxon>Ahniella</taxon>
    </lineage>
</organism>
<reference evidence="1 2" key="1">
    <citation type="submission" date="2018-03" db="EMBL/GenBank/DDBJ databases">
        <title>Ahniella affigens gen. nov., sp. nov., a gammaproteobacterium isolated from sandy soil near a stream.</title>
        <authorList>
            <person name="Ko Y."/>
            <person name="Kim J.-H."/>
        </authorList>
    </citation>
    <scope>NUCLEOTIDE SEQUENCE [LARGE SCALE GENOMIC DNA]</scope>
    <source>
        <strain evidence="1 2">D13</strain>
    </source>
</reference>
<evidence type="ECO:0000313" key="2">
    <source>
        <dbReference type="Proteomes" id="UP000241074"/>
    </source>
</evidence>
<name>A0A2P1PWD1_9GAMM</name>
<dbReference type="RefSeq" id="WP_106893077.1">
    <property type="nucleotide sequence ID" value="NZ_CP027860.1"/>
</dbReference>
<accession>A0A2P1PWD1</accession>
<reference evidence="1 2" key="2">
    <citation type="submission" date="2018-03" db="EMBL/GenBank/DDBJ databases">
        <authorList>
            <person name="Keele B.F."/>
        </authorList>
    </citation>
    <scope>NUCLEOTIDE SEQUENCE [LARGE SCALE GENOMIC DNA]</scope>
    <source>
        <strain evidence="1 2">D13</strain>
    </source>
</reference>
<dbReference type="Proteomes" id="UP000241074">
    <property type="component" value="Chromosome"/>
</dbReference>
<dbReference type="EMBL" id="CP027860">
    <property type="protein sequence ID" value="AVP99157.1"/>
    <property type="molecule type" value="Genomic_DNA"/>
</dbReference>
<gene>
    <name evidence="1" type="ORF">C7S18_19160</name>
</gene>
<protein>
    <submittedName>
        <fullName evidence="1">Uncharacterized protein</fullName>
    </submittedName>
</protein>
<proteinExistence type="predicted"/>
<dbReference type="AlphaFoldDB" id="A0A2P1PWD1"/>
<dbReference type="KEGG" id="xba:C7S18_19160"/>
<evidence type="ECO:0000313" key="1">
    <source>
        <dbReference type="EMBL" id="AVP99157.1"/>
    </source>
</evidence>
<sequence>MSNSTTRLQWRDVNASQRTPKPLRLFHIAYDEATRADVPAGFELMDHSDNERSDWREYWPIRRFLKGHLQGAAVDDDSWFGFFSPRFKEKTGLTPSQVTAFVESSAPAVDVVTFSPQADMGAFFLSPFEQEEMFQPGFIAASQAFLGAIGVNADLSKIVMDSRQIVFSNYFVAKKPFWRRWIDINEKLFALCEGEKGPKFEALRASLTSPTQYPGGVQRKVFLMERIASLILTLEPSWRVRAYNTFDCAWSATALNQYKHEAVLSDALKIAMREQGFSQYYAAFSAIRQRVC</sequence>
<dbReference type="OrthoDB" id="9179784at2"/>
<keyword evidence="2" id="KW-1185">Reference proteome</keyword>